<keyword evidence="2" id="KW-0732">Signal</keyword>
<proteinExistence type="predicted"/>
<dbReference type="PANTHER" id="PTHR31649">
    <property type="entry name" value="AGAP009604-PA"/>
    <property type="match status" value="1"/>
</dbReference>
<keyword evidence="3" id="KW-1185">Reference proteome</keyword>
<gene>
    <name evidence="4 5" type="primary">LOC107267606</name>
</gene>
<dbReference type="PANTHER" id="PTHR31649:SF11">
    <property type="entry name" value="PROTEIN UNZIPPED"/>
    <property type="match status" value="1"/>
</dbReference>
<dbReference type="AlphaFoldDB" id="A0AAJ7BVK6"/>
<evidence type="ECO:0000313" key="4">
    <source>
        <dbReference type="RefSeq" id="XP_015595023.1"/>
    </source>
</evidence>
<evidence type="ECO:0000313" key="3">
    <source>
        <dbReference type="Proteomes" id="UP000694920"/>
    </source>
</evidence>
<dbReference type="RefSeq" id="XP_015595024.1">
    <property type="nucleotide sequence ID" value="XM_015739538.2"/>
</dbReference>
<feature type="compositionally biased region" description="Polar residues" evidence="1">
    <location>
        <begin position="444"/>
        <end position="453"/>
    </location>
</feature>
<dbReference type="RefSeq" id="XP_015595023.1">
    <property type="nucleotide sequence ID" value="XM_015739537.2"/>
</dbReference>
<name>A0AAJ7BVK6_CEPCN</name>
<feature type="region of interest" description="Disordered" evidence="1">
    <location>
        <begin position="402"/>
        <end position="453"/>
    </location>
</feature>
<dbReference type="InterPro" id="IPR006616">
    <property type="entry name" value="DM9_repeat"/>
</dbReference>
<feature type="chain" id="PRO_5044708628" evidence="2">
    <location>
        <begin position="23"/>
        <end position="478"/>
    </location>
</feature>
<feature type="signal peptide" evidence="2">
    <location>
        <begin position="1"/>
        <end position="22"/>
    </location>
</feature>
<dbReference type="KEGG" id="ccin:107267606"/>
<evidence type="ECO:0000256" key="1">
    <source>
        <dbReference type="SAM" id="MobiDB-lite"/>
    </source>
</evidence>
<sequence length="478" mass="53524">MTSCKACIPTALICLLLLSVTADESVHIMSKYNQLVTSSTLNWLPIAHFDPAKEIVIGGFEVFQENEHTNQAEKSEPKERVIFVCRAMHNGVWVTGRQRQDEKYCKVSYLGNAHSYERYDLLENVDSAARVSWQNWDKYHRTPVGAVAIGRMFVARHVVSDDEKKDQSTTPYRFTHYIGTFNKNEKLGTITYLREDGTEGSVESGEILVEAEPISYELNEVKLNFGRKQLIKRSPQILGKTTLVNEDNVAMKVAGAIGYSYNYSVYWGQGHAILKGLNTTITLVNGTRFPNIAWGIEEKKQLSDVHPVEIYLQPGTGVNATLRANYTSVEVPYLGNLVSYYENKTSTHRRISGIRREENLFDISLEVGPIYFLNNLTLVPTTVPPPTTEPPTTTKIISPVTINKDLSSKDDQNNLPNPDENSIVHHKNPDSVNVQSDDGGPLSLKNNVEGTRSGTSDLKVLTSNFLLFLIVVTLNRIT</sequence>
<organism evidence="3 4">
    <name type="scientific">Cephus cinctus</name>
    <name type="common">Wheat stem sawfly</name>
    <dbReference type="NCBI Taxonomy" id="211228"/>
    <lineage>
        <taxon>Eukaryota</taxon>
        <taxon>Metazoa</taxon>
        <taxon>Ecdysozoa</taxon>
        <taxon>Arthropoda</taxon>
        <taxon>Hexapoda</taxon>
        <taxon>Insecta</taxon>
        <taxon>Pterygota</taxon>
        <taxon>Neoptera</taxon>
        <taxon>Endopterygota</taxon>
        <taxon>Hymenoptera</taxon>
        <taxon>Cephoidea</taxon>
        <taxon>Cephidae</taxon>
        <taxon>Cephus</taxon>
    </lineage>
</organism>
<protein>
    <submittedName>
        <fullName evidence="4 5">Protein unzipped</fullName>
    </submittedName>
</protein>
<reference evidence="4 5" key="1">
    <citation type="submission" date="2025-04" db="UniProtKB">
        <authorList>
            <consortium name="RefSeq"/>
        </authorList>
    </citation>
    <scope>IDENTIFICATION</scope>
</reference>
<dbReference type="GeneID" id="107267606"/>
<evidence type="ECO:0000256" key="2">
    <source>
        <dbReference type="SAM" id="SignalP"/>
    </source>
</evidence>
<evidence type="ECO:0000313" key="5">
    <source>
        <dbReference type="RefSeq" id="XP_015595024.1"/>
    </source>
</evidence>
<accession>A0AAJ7BVK6</accession>
<dbReference type="Proteomes" id="UP000694920">
    <property type="component" value="Unplaced"/>
</dbReference>
<dbReference type="Pfam" id="PF11901">
    <property type="entry name" value="DM9"/>
    <property type="match status" value="1"/>
</dbReference>